<name>A0A1F5FZ44_9BACT</name>
<feature type="compositionally biased region" description="Basic and acidic residues" evidence="1">
    <location>
        <begin position="19"/>
        <end position="32"/>
    </location>
</feature>
<organism evidence="2 3">
    <name type="scientific">Candidatus Curtissbacteria bacterium RIFCSPHIGHO2_01_FULL_41_13</name>
    <dbReference type="NCBI Taxonomy" id="1797745"/>
    <lineage>
        <taxon>Bacteria</taxon>
        <taxon>Candidatus Curtissiibacteriota</taxon>
    </lineage>
</organism>
<accession>A0A1F5FZ44</accession>
<protein>
    <submittedName>
        <fullName evidence="2">Uncharacterized protein</fullName>
    </submittedName>
</protein>
<dbReference type="AlphaFoldDB" id="A0A1F5FZ44"/>
<feature type="region of interest" description="Disordered" evidence="1">
    <location>
        <begin position="1"/>
        <end position="79"/>
    </location>
</feature>
<reference evidence="2 3" key="1">
    <citation type="journal article" date="2016" name="Nat. Commun.">
        <title>Thousands of microbial genomes shed light on interconnected biogeochemical processes in an aquifer system.</title>
        <authorList>
            <person name="Anantharaman K."/>
            <person name="Brown C.T."/>
            <person name="Hug L.A."/>
            <person name="Sharon I."/>
            <person name="Castelle C.J."/>
            <person name="Probst A.J."/>
            <person name="Thomas B.C."/>
            <person name="Singh A."/>
            <person name="Wilkins M.J."/>
            <person name="Karaoz U."/>
            <person name="Brodie E.L."/>
            <person name="Williams K.H."/>
            <person name="Hubbard S.S."/>
            <person name="Banfield J.F."/>
        </authorList>
    </citation>
    <scope>NUCLEOTIDE SEQUENCE [LARGE SCALE GENOMIC DNA]</scope>
</reference>
<feature type="compositionally biased region" description="Basic and acidic residues" evidence="1">
    <location>
        <begin position="54"/>
        <end position="67"/>
    </location>
</feature>
<sequence>MFLLVKEAEGTGSDSRPVTPDRDSPDDVERRITGMNAEDGPVSARPPTIGESPQRSRDKLSAKEICKRGYPGPDSHMGD</sequence>
<evidence type="ECO:0000313" key="3">
    <source>
        <dbReference type="Proteomes" id="UP000177069"/>
    </source>
</evidence>
<dbReference type="Proteomes" id="UP000177069">
    <property type="component" value="Unassembled WGS sequence"/>
</dbReference>
<evidence type="ECO:0000256" key="1">
    <source>
        <dbReference type="SAM" id="MobiDB-lite"/>
    </source>
</evidence>
<evidence type="ECO:0000313" key="2">
    <source>
        <dbReference type="EMBL" id="OGD84824.1"/>
    </source>
</evidence>
<dbReference type="EMBL" id="MFBA01000048">
    <property type="protein sequence ID" value="OGD84824.1"/>
    <property type="molecule type" value="Genomic_DNA"/>
</dbReference>
<comment type="caution">
    <text evidence="2">The sequence shown here is derived from an EMBL/GenBank/DDBJ whole genome shotgun (WGS) entry which is preliminary data.</text>
</comment>
<gene>
    <name evidence="2" type="ORF">A2696_00880</name>
</gene>
<proteinExistence type="predicted"/>